<evidence type="ECO:0000313" key="4">
    <source>
        <dbReference type="EMBL" id="AAC83932.1"/>
    </source>
</evidence>
<evidence type="ECO:0000256" key="2">
    <source>
        <dbReference type="ARBA" id="ARBA00023202"/>
    </source>
</evidence>
<evidence type="ECO:0000256" key="1">
    <source>
        <dbReference type="ARBA" id="ARBA00022729"/>
    </source>
</evidence>
<keyword evidence="4" id="KW-0418">Kinase</keyword>
<dbReference type="GO" id="GO:0016301">
    <property type="term" value="F:kinase activity"/>
    <property type="evidence" value="ECO:0007669"/>
    <property type="project" value="UniProtKB-KW"/>
</dbReference>
<feature type="chain" id="PRO_5004337404" evidence="3">
    <location>
        <begin position="27"/>
        <end position="400"/>
    </location>
</feature>
<dbReference type="InterPro" id="IPR036120">
    <property type="entry name" value="SAK/SK_sf"/>
</dbReference>
<organism evidence="4">
    <name type="scientific">Streptococcus dysgalactiae subsp. equisimilis</name>
    <name type="common">Streptococcus equisimilis</name>
    <dbReference type="NCBI Taxonomy" id="119602"/>
    <lineage>
        <taxon>Bacteria</taxon>
        <taxon>Bacillati</taxon>
        <taxon>Bacillota</taxon>
        <taxon>Bacilli</taxon>
        <taxon>Lactobacillales</taxon>
        <taxon>Streptococcaceae</taxon>
        <taxon>Streptococcus</taxon>
    </lineage>
</organism>
<keyword evidence="2" id="KW-0617">Plasminogen activation</keyword>
<dbReference type="Gene3D" id="3.10.20.180">
    <property type="match status" value="2"/>
</dbReference>
<name>Q9ZFE3_STREQ</name>
<proteinExistence type="predicted"/>
<dbReference type="Gene3D" id="3.10.20.150">
    <property type="match status" value="1"/>
</dbReference>
<feature type="signal peptide" evidence="3">
    <location>
        <begin position="1"/>
        <end position="26"/>
    </location>
</feature>
<dbReference type="GO" id="GO:0005576">
    <property type="term" value="C:extracellular region"/>
    <property type="evidence" value="ECO:0007669"/>
    <property type="project" value="InterPro"/>
</dbReference>
<evidence type="ECO:0000256" key="3">
    <source>
        <dbReference type="SAM" id="SignalP"/>
    </source>
</evidence>
<accession>Q9ZFE3</accession>
<keyword evidence="4" id="KW-0808">Transferase</keyword>
<reference evidence="4" key="1">
    <citation type="journal article" date="1999" name="Infect. Immun.">
        <title>Cloning, expression, sequence analysis, and characterization of streptokinases secreted by porcine and equine isolates of Streptococcus equisimilis.</title>
        <authorList>
            <person name="Caballero A.R."/>
            <person name="Lottenberg R."/>
            <person name="Johnston K.H."/>
        </authorList>
    </citation>
    <scope>NUCLEOTIDE SEQUENCE</scope>
    <source>
        <strain evidence="4">89-272</strain>
    </source>
</reference>
<dbReference type="AlphaFoldDB" id="Q9ZFE3"/>
<dbReference type="EMBL" id="AF104300">
    <property type="protein sequence ID" value="AAC83932.1"/>
    <property type="molecule type" value="Genomic_DNA"/>
</dbReference>
<dbReference type="InterPro" id="IPR004093">
    <property type="entry name" value="SAK"/>
</dbReference>
<gene>
    <name evidence="4" type="primary">skc</name>
</gene>
<keyword evidence="1 3" id="KW-0732">Signal</keyword>
<dbReference type="SUPFAM" id="SSF54328">
    <property type="entry name" value="Staphylokinase/streptokinase"/>
    <property type="match status" value="3"/>
</dbReference>
<protein>
    <submittedName>
        <fullName evidence="4">Streptokinase</fullName>
    </submittedName>
</protein>
<sequence>MKKHLGLLGASCLFATLLFGASPAHAIGGRDWFDPEEQIRQKSNIVITVSGLVKDTNEEFHIKYVDLDLNSSILQKEQLLQAINYRIKQTFENKKLKAVDFAKDARLTDWEENLYIANPSNGSVDLGKQGIKEYRLTGHVILEEVEEAPEPPITNPAESVFVDYDIKFMSLSNDAPKPQTLSLGRKRVGEVISAQELKEKAQELLQKTHPDYTIIDQLETRITHDFAKSTYFENDNDFNYTIQNRQKIDSNPTKDSYNELKDVNGNRDSISTTYVIVKKDRLDSSGNLKKEKVQVKYVDMDTNEVLYQQTYHVDGKPSIAFHDGYNRDTRHNLLSTTLDPYNIYGYSTTGDITQSRVDDTLVVTVTMFKNPLFQTPYDHYDYVYHDGEYYTYEELRHMIK</sequence>
<dbReference type="Pfam" id="PF02821">
    <property type="entry name" value="Staphylokinase"/>
    <property type="match status" value="1"/>
</dbReference>